<reference evidence="3 4" key="1">
    <citation type="journal article" date="2010" name="J. Bacteriol.">
        <title>Genome sequence of Lentisphaera araneosa HTCC2155T, the type species of the order Lentisphaerales in the phylum Lentisphaerae.</title>
        <authorList>
            <person name="Thrash J.C."/>
            <person name="Cho J.C."/>
            <person name="Vergin K.L."/>
            <person name="Morris R.M."/>
            <person name="Giovannoni S.J."/>
        </authorList>
    </citation>
    <scope>NUCLEOTIDE SEQUENCE [LARGE SCALE GENOMIC DNA]</scope>
    <source>
        <strain evidence="3 4">HTCC2155</strain>
    </source>
</reference>
<evidence type="ECO:0000256" key="1">
    <source>
        <dbReference type="ARBA" id="ARBA00023235"/>
    </source>
</evidence>
<evidence type="ECO:0000313" key="4">
    <source>
        <dbReference type="Proteomes" id="UP000004947"/>
    </source>
</evidence>
<dbReference type="eggNOG" id="COG1082">
    <property type="taxonomic scope" value="Bacteria"/>
</dbReference>
<proteinExistence type="predicted"/>
<evidence type="ECO:0000259" key="2">
    <source>
        <dbReference type="Pfam" id="PF01261"/>
    </source>
</evidence>
<dbReference type="InterPro" id="IPR013022">
    <property type="entry name" value="Xyl_isomerase-like_TIM-brl"/>
</dbReference>
<name>A6DIF8_9BACT</name>
<dbReference type="GO" id="GO:0016853">
    <property type="term" value="F:isomerase activity"/>
    <property type="evidence" value="ECO:0007669"/>
    <property type="project" value="UniProtKB-KW"/>
</dbReference>
<dbReference type="InterPro" id="IPR036237">
    <property type="entry name" value="Xyl_isomerase-like_sf"/>
</dbReference>
<keyword evidence="1" id="KW-0413">Isomerase</keyword>
<dbReference type="Proteomes" id="UP000004947">
    <property type="component" value="Unassembled WGS sequence"/>
</dbReference>
<feature type="domain" description="Xylose isomerase-like TIM barrel" evidence="2">
    <location>
        <begin position="18"/>
        <end position="243"/>
    </location>
</feature>
<sequence length="275" mass="30924">MNFVLWTTHVSEQEFTLFKELKDMGYTGVEIPVFGGEREHYQKMGKAIKEVGLKCIAVTCVGADNDPASHLPEVQEEGLNQLKWAVDMCTELGATLLVGPFYAAHGKFDIVDGIDECRKRSAKVVKSAAQYAQTKGITFSLEFLNRFEIFLLNCASDTSDYLKLVDEENVGILYDTHHANIEEKSITETFAKYGHQFNHIHFSESHRGILGDGQVNWQETKEALAKIDYKGDVAIEAFAHDLPGFSEVAHVWRALFDSKLDLCKSSISFVKETFK</sequence>
<accession>A6DIF8</accession>
<dbReference type="SUPFAM" id="SSF51658">
    <property type="entry name" value="Xylose isomerase-like"/>
    <property type="match status" value="1"/>
</dbReference>
<dbReference type="Gene3D" id="3.20.20.150">
    <property type="entry name" value="Divalent-metal-dependent TIM barrel enzymes"/>
    <property type="match status" value="1"/>
</dbReference>
<dbReference type="PANTHER" id="PTHR43489">
    <property type="entry name" value="ISOMERASE"/>
    <property type="match status" value="1"/>
</dbReference>
<comment type="caution">
    <text evidence="3">The sequence shown here is derived from an EMBL/GenBank/DDBJ whole genome shotgun (WGS) entry which is preliminary data.</text>
</comment>
<dbReference type="EMBL" id="ABCK01000004">
    <property type="protein sequence ID" value="EDM28812.1"/>
    <property type="molecule type" value="Genomic_DNA"/>
</dbReference>
<dbReference type="InterPro" id="IPR050417">
    <property type="entry name" value="Sugar_Epim/Isomerase"/>
</dbReference>
<keyword evidence="4" id="KW-1185">Reference proteome</keyword>
<protein>
    <recommendedName>
        <fullName evidence="2">Xylose isomerase-like TIM barrel domain-containing protein</fullName>
    </recommendedName>
</protein>
<organism evidence="3 4">
    <name type="scientific">Lentisphaera araneosa HTCC2155</name>
    <dbReference type="NCBI Taxonomy" id="313628"/>
    <lineage>
        <taxon>Bacteria</taxon>
        <taxon>Pseudomonadati</taxon>
        <taxon>Lentisphaerota</taxon>
        <taxon>Lentisphaeria</taxon>
        <taxon>Lentisphaerales</taxon>
        <taxon>Lentisphaeraceae</taxon>
        <taxon>Lentisphaera</taxon>
    </lineage>
</organism>
<evidence type="ECO:0000313" key="3">
    <source>
        <dbReference type="EMBL" id="EDM28812.1"/>
    </source>
</evidence>
<dbReference type="STRING" id="313628.LNTAR_09584"/>
<gene>
    <name evidence="3" type="ORF">LNTAR_09584</name>
</gene>
<dbReference type="AlphaFoldDB" id="A6DIF8"/>
<dbReference type="Pfam" id="PF01261">
    <property type="entry name" value="AP_endonuc_2"/>
    <property type="match status" value="1"/>
</dbReference>
<dbReference type="PANTHER" id="PTHR43489:SF7">
    <property type="entry name" value="3-DEHYDRO-D-GULOSIDE 4-EPIMERASE-RELATED"/>
    <property type="match status" value="1"/>
</dbReference>